<dbReference type="Proteomes" id="UP000824209">
    <property type="component" value="Unassembled WGS sequence"/>
</dbReference>
<evidence type="ECO:0000256" key="1">
    <source>
        <dbReference type="SAM" id="Phobius"/>
    </source>
</evidence>
<proteinExistence type="predicted"/>
<name>A0A9D2M3T7_9FIRM</name>
<feature type="transmembrane region" description="Helical" evidence="1">
    <location>
        <begin position="44"/>
        <end position="63"/>
    </location>
</feature>
<keyword evidence="1" id="KW-1133">Transmembrane helix</keyword>
<sequence length="155" mass="17583">MIEVVLLVLFFVILGIVTRAKRPATENIAVVQERRRKGGRTKKLIGIVLLCISVVIWVVVLLTPPKQPALPDYEVEILQELFAQGAILETSRPEEEYDTVQSRLFYTGATGDEYAEYWDAVDKARSMREAEFWNGMTLMIEGADGYMQNALMRAQ</sequence>
<organism evidence="2 3">
    <name type="scientific">Candidatus Ruthenibacterium avium</name>
    <dbReference type="NCBI Taxonomy" id="2838751"/>
    <lineage>
        <taxon>Bacteria</taxon>
        <taxon>Bacillati</taxon>
        <taxon>Bacillota</taxon>
        <taxon>Clostridia</taxon>
        <taxon>Eubacteriales</taxon>
        <taxon>Oscillospiraceae</taxon>
        <taxon>Ruthenibacterium</taxon>
    </lineage>
</organism>
<dbReference type="EMBL" id="DWYA01000058">
    <property type="protein sequence ID" value="HJB40126.1"/>
    <property type="molecule type" value="Genomic_DNA"/>
</dbReference>
<keyword evidence="1" id="KW-0472">Membrane</keyword>
<protein>
    <submittedName>
        <fullName evidence="2">Uncharacterized protein</fullName>
    </submittedName>
</protein>
<comment type="caution">
    <text evidence="2">The sequence shown here is derived from an EMBL/GenBank/DDBJ whole genome shotgun (WGS) entry which is preliminary data.</text>
</comment>
<evidence type="ECO:0000313" key="3">
    <source>
        <dbReference type="Proteomes" id="UP000824209"/>
    </source>
</evidence>
<accession>A0A9D2M3T7</accession>
<reference evidence="2" key="2">
    <citation type="submission" date="2021-04" db="EMBL/GenBank/DDBJ databases">
        <authorList>
            <person name="Gilroy R."/>
        </authorList>
    </citation>
    <scope>NUCLEOTIDE SEQUENCE</scope>
    <source>
        <strain evidence="2">ChiBcec8-14828</strain>
    </source>
</reference>
<reference evidence="2" key="1">
    <citation type="journal article" date="2021" name="PeerJ">
        <title>Extensive microbial diversity within the chicken gut microbiome revealed by metagenomics and culture.</title>
        <authorList>
            <person name="Gilroy R."/>
            <person name="Ravi A."/>
            <person name="Getino M."/>
            <person name="Pursley I."/>
            <person name="Horton D.L."/>
            <person name="Alikhan N.F."/>
            <person name="Baker D."/>
            <person name="Gharbi K."/>
            <person name="Hall N."/>
            <person name="Watson M."/>
            <person name="Adriaenssens E.M."/>
            <person name="Foster-Nyarko E."/>
            <person name="Jarju S."/>
            <person name="Secka A."/>
            <person name="Antonio M."/>
            <person name="Oren A."/>
            <person name="Chaudhuri R.R."/>
            <person name="La Ragione R."/>
            <person name="Hildebrand F."/>
            <person name="Pallen M.J."/>
        </authorList>
    </citation>
    <scope>NUCLEOTIDE SEQUENCE</scope>
    <source>
        <strain evidence="2">ChiBcec8-14828</strain>
    </source>
</reference>
<evidence type="ECO:0000313" key="2">
    <source>
        <dbReference type="EMBL" id="HJB40126.1"/>
    </source>
</evidence>
<dbReference type="AlphaFoldDB" id="A0A9D2M3T7"/>
<gene>
    <name evidence="2" type="ORF">H9943_06990</name>
</gene>
<keyword evidence="1" id="KW-0812">Transmembrane</keyword>